<comment type="caution">
    <text evidence="7">The sequence shown here is derived from an EMBL/GenBank/DDBJ whole genome shotgun (WGS) entry which is preliminary data.</text>
</comment>
<dbReference type="SUPFAM" id="SSF56112">
    <property type="entry name" value="Protein kinase-like (PK-like)"/>
    <property type="match status" value="1"/>
</dbReference>
<evidence type="ECO:0000256" key="4">
    <source>
        <dbReference type="ARBA" id="ARBA00022777"/>
    </source>
</evidence>
<dbReference type="SMART" id="SM00220">
    <property type="entry name" value="S_TKc"/>
    <property type="match status" value="1"/>
</dbReference>
<dbReference type="AlphaFoldDB" id="A0A9P7UNX2"/>
<dbReference type="Gene3D" id="1.10.510.10">
    <property type="entry name" value="Transferase(Phosphotransferase) domain 1"/>
    <property type="match status" value="1"/>
</dbReference>
<dbReference type="Proteomes" id="UP001049176">
    <property type="component" value="Chromosome 8"/>
</dbReference>
<keyword evidence="4" id="KW-0418">Kinase</keyword>
<dbReference type="GeneID" id="66081729"/>
<evidence type="ECO:0000256" key="1">
    <source>
        <dbReference type="ARBA" id="ARBA00022527"/>
    </source>
</evidence>
<evidence type="ECO:0000313" key="8">
    <source>
        <dbReference type="Proteomes" id="UP001049176"/>
    </source>
</evidence>
<dbReference type="GO" id="GO:0004674">
    <property type="term" value="F:protein serine/threonine kinase activity"/>
    <property type="evidence" value="ECO:0007669"/>
    <property type="project" value="UniProtKB-KW"/>
</dbReference>
<dbReference type="EMBL" id="CM032188">
    <property type="protein sequence ID" value="KAG7088683.1"/>
    <property type="molecule type" value="Genomic_DNA"/>
</dbReference>
<organism evidence="7 8">
    <name type="scientific">Marasmius oreades</name>
    <name type="common">fairy-ring Marasmius</name>
    <dbReference type="NCBI Taxonomy" id="181124"/>
    <lineage>
        <taxon>Eukaryota</taxon>
        <taxon>Fungi</taxon>
        <taxon>Dikarya</taxon>
        <taxon>Basidiomycota</taxon>
        <taxon>Agaricomycotina</taxon>
        <taxon>Agaricomycetes</taxon>
        <taxon>Agaricomycetidae</taxon>
        <taxon>Agaricales</taxon>
        <taxon>Marasmiineae</taxon>
        <taxon>Marasmiaceae</taxon>
        <taxon>Marasmius</taxon>
    </lineage>
</organism>
<dbReference type="GO" id="GO:0005524">
    <property type="term" value="F:ATP binding"/>
    <property type="evidence" value="ECO:0007669"/>
    <property type="project" value="UniProtKB-KW"/>
</dbReference>
<dbReference type="PANTHER" id="PTHR45646">
    <property type="entry name" value="SERINE/THREONINE-PROTEIN KINASE DOA-RELATED"/>
    <property type="match status" value="1"/>
</dbReference>
<sequence length="304" mass="34361">MSTAIASQASDHFPAYPNLTLKDQRYTILRKLGEGVSATTWLVRDSQSSQPYETYLATKILTVEATQMHETGVSRELEFLKELTDIGSDRESLTMMFDHFVERSPRGLHLCIVQPLYSTSVSGLRRSSPTKSLPLHMTRNILSMLVEALEQLHDRLIVHTDLKLSNLLFGNFLYSDNKALEAYLETHPPETLGDFELEGKRYPIVKEQPIPHQYTWETSAFEAEKFIVYLIDFGHAQRAGEQPTTNCFGALPLRAPEIILHSDFGPGIDIWAVGCLTSELLVGRWLFQPEEGKHGPLKTTTSLR</sequence>
<gene>
    <name evidence="7" type="ORF">E1B28_012654</name>
</gene>
<dbReference type="InterPro" id="IPR011009">
    <property type="entry name" value="Kinase-like_dom_sf"/>
</dbReference>
<dbReference type="InterPro" id="IPR051175">
    <property type="entry name" value="CLK_kinases"/>
</dbReference>
<dbReference type="PROSITE" id="PS00108">
    <property type="entry name" value="PROTEIN_KINASE_ST"/>
    <property type="match status" value="1"/>
</dbReference>
<dbReference type="PROSITE" id="PS50011">
    <property type="entry name" value="PROTEIN_KINASE_DOM"/>
    <property type="match status" value="1"/>
</dbReference>
<dbReference type="GO" id="GO:0005634">
    <property type="term" value="C:nucleus"/>
    <property type="evidence" value="ECO:0007669"/>
    <property type="project" value="TreeGrafter"/>
</dbReference>
<keyword evidence="1" id="KW-0723">Serine/threonine-protein kinase</keyword>
<keyword evidence="3" id="KW-0547">Nucleotide-binding</keyword>
<dbReference type="RefSeq" id="XP_043005154.1">
    <property type="nucleotide sequence ID" value="XM_043157786.1"/>
</dbReference>
<reference evidence="7" key="1">
    <citation type="journal article" date="2021" name="Genome Biol. Evol.">
        <title>The assembled and annotated genome of the fairy-ring fungus Marasmius oreades.</title>
        <authorList>
            <person name="Hiltunen M."/>
            <person name="Ament-Velasquez S.L."/>
            <person name="Johannesson H."/>
        </authorList>
    </citation>
    <scope>NUCLEOTIDE SEQUENCE</scope>
    <source>
        <strain evidence="7">03SP1</strain>
    </source>
</reference>
<dbReference type="PANTHER" id="PTHR45646:SF11">
    <property type="entry name" value="SERINE_THREONINE-PROTEIN KINASE DOA"/>
    <property type="match status" value="1"/>
</dbReference>
<dbReference type="InterPro" id="IPR000719">
    <property type="entry name" value="Prot_kinase_dom"/>
</dbReference>
<dbReference type="Gene3D" id="3.30.200.20">
    <property type="entry name" value="Phosphorylase Kinase, domain 1"/>
    <property type="match status" value="1"/>
</dbReference>
<evidence type="ECO:0000256" key="2">
    <source>
        <dbReference type="ARBA" id="ARBA00022679"/>
    </source>
</evidence>
<evidence type="ECO:0000259" key="6">
    <source>
        <dbReference type="PROSITE" id="PS50011"/>
    </source>
</evidence>
<evidence type="ECO:0000256" key="5">
    <source>
        <dbReference type="ARBA" id="ARBA00022840"/>
    </source>
</evidence>
<proteinExistence type="predicted"/>
<evidence type="ECO:0000313" key="7">
    <source>
        <dbReference type="EMBL" id="KAG7088683.1"/>
    </source>
</evidence>
<name>A0A9P7UNX2_9AGAR</name>
<protein>
    <recommendedName>
        <fullName evidence="6">Protein kinase domain-containing protein</fullName>
    </recommendedName>
</protein>
<keyword evidence="8" id="KW-1185">Reference proteome</keyword>
<keyword evidence="5" id="KW-0067">ATP-binding</keyword>
<dbReference type="GO" id="GO:0043484">
    <property type="term" value="P:regulation of RNA splicing"/>
    <property type="evidence" value="ECO:0007669"/>
    <property type="project" value="TreeGrafter"/>
</dbReference>
<evidence type="ECO:0000256" key="3">
    <source>
        <dbReference type="ARBA" id="ARBA00022741"/>
    </source>
</evidence>
<dbReference type="InterPro" id="IPR008271">
    <property type="entry name" value="Ser/Thr_kinase_AS"/>
</dbReference>
<keyword evidence="2" id="KW-0808">Transferase</keyword>
<accession>A0A9P7UNX2</accession>
<dbReference type="OrthoDB" id="5979581at2759"/>
<dbReference type="Pfam" id="PF00069">
    <property type="entry name" value="Pkinase"/>
    <property type="match status" value="2"/>
</dbReference>
<feature type="domain" description="Protein kinase" evidence="6">
    <location>
        <begin position="26"/>
        <end position="304"/>
    </location>
</feature>
<dbReference type="KEGG" id="more:E1B28_012654"/>